<evidence type="ECO:0000313" key="3">
    <source>
        <dbReference type="EMBL" id="ALE52196.1"/>
    </source>
</evidence>
<dbReference type="GO" id="GO:0008713">
    <property type="term" value="F:ADP-heptose-lipopolysaccharide heptosyltransferase activity"/>
    <property type="evidence" value="ECO:0007669"/>
    <property type="project" value="TreeGrafter"/>
</dbReference>
<dbReference type="InterPro" id="IPR051199">
    <property type="entry name" value="LPS_LOS_Heptosyltrfase"/>
</dbReference>
<reference evidence="3 4" key="1">
    <citation type="journal article" date="2015" name="Genome Announc.">
        <title>Genome Sequence of 'Candidatus Thioglobus autotrophica' Strain EF1, a Chemoautotroph from the SUP05 Clade of Marine Gammaproteobacteria.</title>
        <authorList>
            <person name="Shah V."/>
            <person name="Morris R.M."/>
        </authorList>
    </citation>
    <scope>NUCLEOTIDE SEQUENCE [LARGE SCALE GENOMIC DNA]</scope>
    <source>
        <strain evidence="3 4">EF1</strain>
    </source>
</reference>
<dbReference type="RefSeq" id="WP_053951132.1">
    <property type="nucleotide sequence ID" value="NZ_CP010552.1"/>
</dbReference>
<dbReference type="PANTHER" id="PTHR30160:SF1">
    <property type="entry name" value="LIPOPOLYSACCHARIDE 1,2-N-ACETYLGLUCOSAMINETRANSFERASE-RELATED"/>
    <property type="match status" value="1"/>
</dbReference>
<name>A0A0M4NGL1_9GAMM</name>
<keyword evidence="2" id="KW-0808">Transferase</keyword>
<dbReference type="Proteomes" id="UP000058020">
    <property type="component" value="Chromosome"/>
</dbReference>
<dbReference type="Pfam" id="PF01075">
    <property type="entry name" value="Glyco_transf_9"/>
    <property type="match status" value="1"/>
</dbReference>
<dbReference type="KEGG" id="tho:SP60_02460"/>
<sequence length="358" mass="40781">MKLSSFKRTYTFPFRYDIPSYTTEFIKNTSIVKRYIKFVKRYLYLLLKGQNNLEVDQIYQRHHRILWINKSAPSLGDSLMDLSSRAMLSDKKVVLFTDIKNAHIYQQDHIFSKVVTNINQLKDHQYDLVIIDSYSTKSMKIKSEVQPKTPFVGMYGYYNGPEVNRALFSFHRMNQLLGYSESETEINSTARATMNFSKDAVATPVFQSLNKYIAIALGGEWDYRTYDKWSDVIDGLFARSSALNIALVGSSNAMEIANELISAHGKKNIVNMVNQLTFVQTASVIKDSQVLLCCDGGLMHAANAVGTPIIPLFARLTPEMQLTHSVVAFSNFDELDVKKISVESILTQYDNAYKFLNI</sequence>
<evidence type="ECO:0008006" key="5">
    <source>
        <dbReference type="Google" id="ProtNLM"/>
    </source>
</evidence>
<evidence type="ECO:0000256" key="2">
    <source>
        <dbReference type="ARBA" id="ARBA00022679"/>
    </source>
</evidence>
<protein>
    <recommendedName>
        <fullName evidence="5">Heptosyltransferase</fullName>
    </recommendedName>
</protein>
<dbReference type="GO" id="GO:0009244">
    <property type="term" value="P:lipopolysaccharide core region biosynthetic process"/>
    <property type="evidence" value="ECO:0007669"/>
    <property type="project" value="TreeGrafter"/>
</dbReference>
<dbReference type="STRING" id="1705394.SP60_02460"/>
<dbReference type="GO" id="GO:0005829">
    <property type="term" value="C:cytosol"/>
    <property type="evidence" value="ECO:0007669"/>
    <property type="project" value="TreeGrafter"/>
</dbReference>
<organism evidence="3 4">
    <name type="scientific">Candidatus Thioglobus autotrophicus</name>
    <dbReference type="NCBI Taxonomy" id="1705394"/>
    <lineage>
        <taxon>Bacteria</taxon>
        <taxon>Pseudomonadati</taxon>
        <taxon>Pseudomonadota</taxon>
        <taxon>Gammaproteobacteria</taxon>
        <taxon>Candidatus Pseudothioglobaceae</taxon>
        <taxon>Candidatus Thioglobus</taxon>
    </lineage>
</organism>
<dbReference type="SUPFAM" id="SSF53756">
    <property type="entry name" value="UDP-Glycosyltransferase/glycogen phosphorylase"/>
    <property type="match status" value="1"/>
</dbReference>
<evidence type="ECO:0000256" key="1">
    <source>
        <dbReference type="ARBA" id="ARBA00022676"/>
    </source>
</evidence>
<proteinExistence type="predicted"/>
<keyword evidence="4" id="KW-1185">Reference proteome</keyword>
<dbReference type="PANTHER" id="PTHR30160">
    <property type="entry name" value="TETRAACYLDISACCHARIDE 4'-KINASE-RELATED"/>
    <property type="match status" value="1"/>
</dbReference>
<evidence type="ECO:0000313" key="4">
    <source>
        <dbReference type="Proteomes" id="UP000058020"/>
    </source>
</evidence>
<gene>
    <name evidence="3" type="ORF">SP60_02460</name>
</gene>
<keyword evidence="1" id="KW-0328">Glycosyltransferase</keyword>
<accession>A0A0M4NGL1</accession>
<dbReference type="EMBL" id="CP010552">
    <property type="protein sequence ID" value="ALE52196.1"/>
    <property type="molecule type" value="Genomic_DNA"/>
</dbReference>
<dbReference type="InterPro" id="IPR002201">
    <property type="entry name" value="Glyco_trans_9"/>
</dbReference>
<dbReference type="Gene3D" id="3.40.50.2000">
    <property type="entry name" value="Glycogen Phosphorylase B"/>
    <property type="match status" value="1"/>
</dbReference>
<dbReference type="OrthoDB" id="7063138at2"/>
<dbReference type="AlphaFoldDB" id="A0A0M4NGL1"/>